<dbReference type="Pfam" id="PF13380">
    <property type="entry name" value="CoA_binding_2"/>
    <property type="match status" value="1"/>
</dbReference>
<evidence type="ECO:0000313" key="3">
    <source>
        <dbReference type="Proteomes" id="UP001165065"/>
    </source>
</evidence>
<dbReference type="SUPFAM" id="SSF51735">
    <property type="entry name" value="NAD(P)-binding Rossmann-fold domains"/>
    <property type="match status" value="1"/>
</dbReference>
<accession>A0A9W7GKG7</accession>
<organism evidence="2 3">
    <name type="scientific">Triparma columacea</name>
    <dbReference type="NCBI Taxonomy" id="722753"/>
    <lineage>
        <taxon>Eukaryota</taxon>
        <taxon>Sar</taxon>
        <taxon>Stramenopiles</taxon>
        <taxon>Ochrophyta</taxon>
        <taxon>Bolidophyceae</taxon>
        <taxon>Parmales</taxon>
        <taxon>Triparmaceae</taxon>
        <taxon>Triparma</taxon>
    </lineage>
</organism>
<dbReference type="InterPro" id="IPR036291">
    <property type="entry name" value="NAD(P)-bd_dom_sf"/>
</dbReference>
<sequence>MAEDVDMLTLRNWAVCGDVLNPAKAASSVVSTLQGGGKTVYLVDPRSPAGSGPGTFQDLKGIGGGIEALNLCVNSKLGLGLIKQAKEMGVRHVFVQPGAGSKEIEEFAKDNGMAYRTGCVIVEMTGSHFNSHL</sequence>
<feature type="domain" description="CoA-binding" evidence="1">
    <location>
        <begin position="11"/>
        <end position="124"/>
    </location>
</feature>
<comment type="caution">
    <text evidence="2">The sequence shown here is derived from an EMBL/GenBank/DDBJ whole genome shotgun (WGS) entry which is preliminary data.</text>
</comment>
<gene>
    <name evidence="2" type="ORF">TrCOL_g3645</name>
</gene>
<dbReference type="AlphaFoldDB" id="A0A9W7GKG7"/>
<reference evidence="3" key="1">
    <citation type="journal article" date="2023" name="Commun. Biol.">
        <title>Genome analysis of Parmales, the sister group of diatoms, reveals the evolutionary specialization of diatoms from phago-mixotrophs to photoautotrophs.</title>
        <authorList>
            <person name="Ban H."/>
            <person name="Sato S."/>
            <person name="Yoshikawa S."/>
            <person name="Yamada K."/>
            <person name="Nakamura Y."/>
            <person name="Ichinomiya M."/>
            <person name="Sato N."/>
            <person name="Blanc-Mathieu R."/>
            <person name="Endo H."/>
            <person name="Kuwata A."/>
            <person name="Ogata H."/>
        </authorList>
    </citation>
    <scope>NUCLEOTIDE SEQUENCE [LARGE SCALE GENOMIC DNA]</scope>
</reference>
<dbReference type="OrthoDB" id="188836at2759"/>
<protein>
    <recommendedName>
        <fullName evidence="1">CoA-binding domain-containing protein</fullName>
    </recommendedName>
</protein>
<dbReference type="Gene3D" id="3.40.50.720">
    <property type="entry name" value="NAD(P)-binding Rossmann-like Domain"/>
    <property type="match status" value="1"/>
</dbReference>
<keyword evidence="3" id="KW-1185">Reference proteome</keyword>
<dbReference type="InterPro" id="IPR003781">
    <property type="entry name" value="CoA-bd"/>
</dbReference>
<dbReference type="EMBL" id="BRYA01000342">
    <property type="protein sequence ID" value="GMI47384.1"/>
    <property type="molecule type" value="Genomic_DNA"/>
</dbReference>
<name>A0A9W7GKG7_9STRA</name>
<dbReference type="PANTHER" id="PTHR33303:SF2">
    <property type="entry name" value="COA-BINDING DOMAIN-CONTAINING PROTEIN"/>
    <property type="match status" value="1"/>
</dbReference>
<evidence type="ECO:0000259" key="1">
    <source>
        <dbReference type="Pfam" id="PF13380"/>
    </source>
</evidence>
<proteinExistence type="predicted"/>
<dbReference type="PANTHER" id="PTHR33303">
    <property type="entry name" value="CYTOPLASMIC PROTEIN-RELATED"/>
    <property type="match status" value="1"/>
</dbReference>
<evidence type="ECO:0000313" key="2">
    <source>
        <dbReference type="EMBL" id="GMI47384.1"/>
    </source>
</evidence>
<dbReference type="Proteomes" id="UP001165065">
    <property type="component" value="Unassembled WGS sequence"/>
</dbReference>